<keyword evidence="2" id="KW-1185">Reference proteome</keyword>
<evidence type="ECO:0000313" key="1">
    <source>
        <dbReference type="EMBL" id="KAK7315761.1"/>
    </source>
</evidence>
<organism evidence="1 2">
    <name type="scientific">Canavalia gladiata</name>
    <name type="common">Sword bean</name>
    <name type="synonym">Dolichos gladiatus</name>
    <dbReference type="NCBI Taxonomy" id="3824"/>
    <lineage>
        <taxon>Eukaryota</taxon>
        <taxon>Viridiplantae</taxon>
        <taxon>Streptophyta</taxon>
        <taxon>Embryophyta</taxon>
        <taxon>Tracheophyta</taxon>
        <taxon>Spermatophyta</taxon>
        <taxon>Magnoliopsida</taxon>
        <taxon>eudicotyledons</taxon>
        <taxon>Gunneridae</taxon>
        <taxon>Pentapetalae</taxon>
        <taxon>rosids</taxon>
        <taxon>fabids</taxon>
        <taxon>Fabales</taxon>
        <taxon>Fabaceae</taxon>
        <taxon>Papilionoideae</taxon>
        <taxon>50 kb inversion clade</taxon>
        <taxon>NPAAA clade</taxon>
        <taxon>indigoferoid/millettioid clade</taxon>
        <taxon>Phaseoleae</taxon>
        <taxon>Canavalia</taxon>
    </lineage>
</organism>
<dbReference type="AlphaFoldDB" id="A0AAN9KG00"/>
<gene>
    <name evidence="1" type="ORF">VNO77_34334</name>
</gene>
<evidence type="ECO:0000313" key="2">
    <source>
        <dbReference type="Proteomes" id="UP001367508"/>
    </source>
</evidence>
<dbReference type="Proteomes" id="UP001367508">
    <property type="component" value="Unassembled WGS sequence"/>
</dbReference>
<comment type="caution">
    <text evidence="1">The sequence shown here is derived from an EMBL/GenBank/DDBJ whole genome shotgun (WGS) entry which is preliminary data.</text>
</comment>
<reference evidence="1 2" key="1">
    <citation type="submission" date="2024-01" db="EMBL/GenBank/DDBJ databases">
        <title>The genomes of 5 underutilized Papilionoideae crops provide insights into root nodulation and disease resistanc.</title>
        <authorList>
            <person name="Jiang F."/>
        </authorList>
    </citation>
    <scope>NUCLEOTIDE SEQUENCE [LARGE SCALE GENOMIC DNA]</scope>
    <source>
        <strain evidence="1">LVBAO_FW01</strain>
        <tissue evidence="1">Leaves</tissue>
    </source>
</reference>
<dbReference type="EMBL" id="JAYMYQ010000008">
    <property type="protein sequence ID" value="KAK7315761.1"/>
    <property type="molecule type" value="Genomic_DNA"/>
</dbReference>
<protein>
    <submittedName>
        <fullName evidence="1">Uncharacterized protein</fullName>
    </submittedName>
</protein>
<accession>A0AAN9KG00</accession>
<name>A0AAN9KG00_CANGL</name>
<sequence length="127" mass="14517">MIPINLVNSLHARLRPLVSLQDSYDLIVDDLLHPFDLLGALFLHLNVQGRSCGSTSITCKSHDFSLKYLTCFVTLVMEQRNVRNSHLRPSYSRKPNIARLEFGVALAGLRVWGLRWPYPKKCVIIKE</sequence>
<proteinExistence type="predicted"/>